<dbReference type="OMA" id="EMIHKSV"/>
<dbReference type="Gene3D" id="3.40.50.1820">
    <property type="entry name" value="alpha/beta hydrolase"/>
    <property type="match status" value="1"/>
</dbReference>
<dbReference type="AlphaFoldDB" id="A0A803MXX8"/>
<dbReference type="Gramene" id="AUR62037058-RA">
    <property type="protein sequence ID" value="AUR62037058-RA:cds"/>
    <property type="gene ID" value="AUR62037058"/>
</dbReference>
<dbReference type="InterPro" id="IPR029058">
    <property type="entry name" value="AB_hydrolase_fold"/>
</dbReference>
<evidence type="ECO:0000313" key="3">
    <source>
        <dbReference type="Proteomes" id="UP000596660"/>
    </source>
</evidence>
<evidence type="ECO:0000313" key="2">
    <source>
        <dbReference type="EnsemblPlants" id="AUR62037058-RA:cds"/>
    </source>
</evidence>
<dbReference type="Pfam" id="PF00561">
    <property type="entry name" value="Abhydrolase_1"/>
    <property type="match status" value="1"/>
</dbReference>
<dbReference type="EnsemblPlants" id="AUR62037058-RA">
    <property type="protein sequence ID" value="AUR62037058-RA:cds"/>
    <property type="gene ID" value="AUR62037058"/>
</dbReference>
<dbReference type="SUPFAM" id="SSF53474">
    <property type="entry name" value="alpha/beta-Hydrolases"/>
    <property type="match status" value="1"/>
</dbReference>
<proteinExistence type="predicted"/>
<dbReference type="PANTHER" id="PTHR43689">
    <property type="entry name" value="HYDROLASE"/>
    <property type="match status" value="1"/>
</dbReference>
<sequence>MSCLRRLRHQLLATHVLCIVYSYLDELFEKTASSTSCYWSRREQEKINDNIEQDEVSQTLYKRPNLFRDMGLFNSRRMRLQRSSSKFIANRWSDCGCESCVAWINSGDDLRLHVVVHEPELIEKSVIFPYRLNSFHLVAHSMGSIIALALAAKYPQHVKSITLIAPPYFPSDNKQDASLYTLGKVAEKRLWPPLLFGSSFMSWYEHLGRTVCFILCRNHKIWEFLLRLITWRRDLHFTIMDLTRHTHHSAWHTMHNVICGGSKYIEEYLSILRDAKVKFTIIQGDEDQVVPIECSSNIKMKVPEADVRIIPKTNHSTILLRHTKEFTRDLESIWISCR</sequence>
<feature type="domain" description="AB hydrolase-1" evidence="1">
    <location>
        <begin position="134"/>
        <end position="172"/>
    </location>
</feature>
<reference evidence="2" key="1">
    <citation type="journal article" date="2017" name="Nature">
        <title>The genome of Chenopodium quinoa.</title>
        <authorList>
            <person name="Jarvis D.E."/>
            <person name="Ho Y.S."/>
            <person name="Lightfoot D.J."/>
            <person name="Schmoeckel S.M."/>
            <person name="Li B."/>
            <person name="Borm T.J.A."/>
            <person name="Ohyanagi H."/>
            <person name="Mineta K."/>
            <person name="Michell C.T."/>
            <person name="Saber N."/>
            <person name="Kharbatia N.M."/>
            <person name="Rupper R.R."/>
            <person name="Sharp A.R."/>
            <person name="Dally N."/>
            <person name="Boughton B.A."/>
            <person name="Woo Y.H."/>
            <person name="Gao G."/>
            <person name="Schijlen E.G.W.M."/>
            <person name="Guo X."/>
            <person name="Momin A.A."/>
            <person name="Negrao S."/>
            <person name="Al-Babili S."/>
            <person name="Gehring C."/>
            <person name="Roessner U."/>
            <person name="Jung C."/>
            <person name="Murphy K."/>
            <person name="Arold S.T."/>
            <person name="Gojobori T."/>
            <person name="van der Linden C.G."/>
            <person name="van Loo E.N."/>
            <person name="Jellen E.N."/>
            <person name="Maughan P.J."/>
            <person name="Tester M."/>
        </authorList>
    </citation>
    <scope>NUCLEOTIDE SEQUENCE [LARGE SCALE GENOMIC DNA]</scope>
    <source>
        <strain evidence="2">cv. PI 614886</strain>
    </source>
</reference>
<name>A0A803MXX8_CHEQI</name>
<reference evidence="2" key="2">
    <citation type="submission" date="2021-03" db="UniProtKB">
        <authorList>
            <consortium name="EnsemblPlants"/>
        </authorList>
    </citation>
    <scope>IDENTIFICATION</scope>
</reference>
<accession>A0A803MXX8</accession>
<keyword evidence="3" id="KW-1185">Reference proteome</keyword>
<dbReference type="InterPro" id="IPR000073">
    <property type="entry name" value="AB_hydrolase_1"/>
</dbReference>
<dbReference type="PANTHER" id="PTHR43689:SF14">
    <property type="entry name" value="LYSOPHOSPHOLIPASE BODYGUARD 4-RELATED"/>
    <property type="match status" value="1"/>
</dbReference>
<dbReference type="Proteomes" id="UP000596660">
    <property type="component" value="Unplaced"/>
</dbReference>
<protein>
    <recommendedName>
        <fullName evidence="1">AB hydrolase-1 domain-containing protein</fullName>
    </recommendedName>
</protein>
<organism evidence="2 3">
    <name type="scientific">Chenopodium quinoa</name>
    <name type="common">Quinoa</name>
    <dbReference type="NCBI Taxonomy" id="63459"/>
    <lineage>
        <taxon>Eukaryota</taxon>
        <taxon>Viridiplantae</taxon>
        <taxon>Streptophyta</taxon>
        <taxon>Embryophyta</taxon>
        <taxon>Tracheophyta</taxon>
        <taxon>Spermatophyta</taxon>
        <taxon>Magnoliopsida</taxon>
        <taxon>eudicotyledons</taxon>
        <taxon>Gunneridae</taxon>
        <taxon>Pentapetalae</taxon>
        <taxon>Caryophyllales</taxon>
        <taxon>Chenopodiaceae</taxon>
        <taxon>Chenopodioideae</taxon>
        <taxon>Atripliceae</taxon>
        <taxon>Chenopodium</taxon>
    </lineage>
</organism>
<evidence type="ECO:0000259" key="1">
    <source>
        <dbReference type="Pfam" id="PF00561"/>
    </source>
</evidence>